<reference evidence="1 2" key="1">
    <citation type="submission" date="2019-12" db="EMBL/GenBank/DDBJ databases">
        <title>complete genome sequences of Pseudomonas otitidis str. WP8-S17-CRE-03 isolated from wastewater treatment plant effluent.</title>
        <authorList>
            <person name="Sekizuka T."/>
            <person name="Itokawa K."/>
            <person name="Yatsu K."/>
            <person name="Inamine Y."/>
            <person name="Kuroda M."/>
        </authorList>
    </citation>
    <scope>NUCLEOTIDE SEQUENCE [LARGE SCALE GENOMIC DNA]</scope>
    <source>
        <strain evidence="1 2">WP8-S17-CRE-03</strain>
    </source>
</reference>
<organism evidence="1 2">
    <name type="scientific">Metapseudomonas otitidis</name>
    <dbReference type="NCBI Taxonomy" id="319939"/>
    <lineage>
        <taxon>Bacteria</taxon>
        <taxon>Pseudomonadati</taxon>
        <taxon>Pseudomonadota</taxon>
        <taxon>Gammaproteobacteria</taxon>
        <taxon>Pseudomonadales</taxon>
        <taxon>Pseudomonadaceae</taxon>
        <taxon>Metapseudomonas</taxon>
    </lineage>
</organism>
<dbReference type="PANTHER" id="PTHR35566:SF1">
    <property type="entry name" value="TYPE VI SECRETION SYSTEM BASEPLATE COMPONENT TSSK1"/>
    <property type="match status" value="1"/>
</dbReference>
<name>A0A6S5RTQ0_9GAMM</name>
<dbReference type="Proteomes" id="UP000515591">
    <property type="component" value="Chromosome"/>
</dbReference>
<dbReference type="Pfam" id="PF05936">
    <property type="entry name" value="T6SS_VasE"/>
    <property type="match status" value="1"/>
</dbReference>
<accession>A0A6S5RTQ0</accession>
<protein>
    <submittedName>
        <fullName evidence="1">Type VI secretion protein</fullName>
    </submittedName>
</protein>
<evidence type="ECO:0000313" key="2">
    <source>
        <dbReference type="Proteomes" id="UP000515591"/>
    </source>
</evidence>
<dbReference type="AlphaFoldDB" id="A0A6S5RTQ0"/>
<evidence type="ECO:0000313" key="1">
    <source>
        <dbReference type="EMBL" id="BBT16464.1"/>
    </source>
</evidence>
<dbReference type="PANTHER" id="PTHR35566">
    <property type="entry name" value="BLR3599 PROTEIN"/>
    <property type="match status" value="1"/>
</dbReference>
<dbReference type="EMBL" id="AP022213">
    <property type="protein sequence ID" value="BBT16464.1"/>
    <property type="molecule type" value="Genomic_DNA"/>
</dbReference>
<dbReference type="NCBIfam" id="TIGR03353">
    <property type="entry name" value="VI_chp_4"/>
    <property type="match status" value="1"/>
</dbReference>
<sequence>MSKGSGMNVLPDAVCWHEGMQLLPQHFQLQGLRAEVLAARFGHAANPWFWGLSQLELDPAALSAGLIRVLALEAILPDGLPVSLQPGDGATLELDVGPAIAESPTASTTVYLAINPLGRSGQVLPLRGRLQSQVGEAVPDLASGEHPEPILVWRPAARLVTDSGRADSVCLPLLRIAKEGGGFVRQPYAAPTPRILPESDLGRAVAELCARAREKCLFLGGRLRQAEQAGQDDDRAEIGRQLTALWARLPEVEAALNSRVATPDRLHGLLVGMAGAWCALDPVAGVPAFAPLDYLDLKRGYDEVLDWLDAVLARIRVGYRCLLFQGLEQGFAIQLPDARSPRQRLVIGLRMPAGAGEQGALDWLGQAIIASQSKVATLARQRMSGLPHQSMSRAEQLAYGVGEDTRLFVVQAAGEWFDPEQRFCLIVPGQAAQVGPWQVVLFVNQDTETA</sequence>
<dbReference type="InterPro" id="IPR010263">
    <property type="entry name" value="T6SS_TssK"/>
</dbReference>
<proteinExistence type="predicted"/>
<gene>
    <name evidence="1" type="ORF">WP8S17C03_25130</name>
</gene>